<comment type="caution">
    <text evidence="2">The sequence shown here is derived from an EMBL/GenBank/DDBJ whole genome shotgun (WGS) entry which is preliminary data.</text>
</comment>
<dbReference type="InterPro" id="IPR044925">
    <property type="entry name" value="His-Me_finger_sf"/>
</dbReference>
<dbReference type="EMBL" id="POTW01000018">
    <property type="protein sequence ID" value="PZF84149.1"/>
    <property type="molecule type" value="Genomic_DNA"/>
</dbReference>
<reference evidence="2 3" key="1">
    <citation type="submission" date="2018-01" db="EMBL/GenBank/DDBJ databases">
        <title>Draft genome sequence of Jiangella sp. GTF31.</title>
        <authorList>
            <person name="Sahin N."/>
            <person name="Ay H."/>
            <person name="Saygin H."/>
        </authorList>
    </citation>
    <scope>NUCLEOTIDE SEQUENCE [LARGE SCALE GENOMIC DNA]</scope>
    <source>
        <strain evidence="2 3">GTF31</strain>
    </source>
</reference>
<dbReference type="AlphaFoldDB" id="A0A2W2C7G5"/>
<dbReference type="SUPFAM" id="SSF54060">
    <property type="entry name" value="His-Me finger endonucleases"/>
    <property type="match status" value="1"/>
</dbReference>
<evidence type="ECO:0000313" key="2">
    <source>
        <dbReference type="EMBL" id="PZF84149.1"/>
    </source>
</evidence>
<proteinExistence type="predicted"/>
<feature type="region of interest" description="Disordered" evidence="1">
    <location>
        <begin position="32"/>
        <end position="51"/>
    </location>
</feature>
<dbReference type="RefSeq" id="WP_111254492.1">
    <property type="nucleotide sequence ID" value="NZ_POTW01000018.1"/>
</dbReference>
<dbReference type="Pfam" id="PF02945">
    <property type="entry name" value="Endonuclease_7"/>
    <property type="match status" value="1"/>
</dbReference>
<accession>A0A2W2C7G5</accession>
<feature type="compositionally biased region" description="Basic residues" evidence="1">
    <location>
        <begin position="35"/>
        <end position="50"/>
    </location>
</feature>
<evidence type="ECO:0000256" key="1">
    <source>
        <dbReference type="SAM" id="MobiDB-lite"/>
    </source>
</evidence>
<keyword evidence="3" id="KW-1185">Reference proteome</keyword>
<dbReference type="InterPro" id="IPR038563">
    <property type="entry name" value="Endonuclease_7_sf"/>
</dbReference>
<dbReference type="Gene3D" id="3.40.1800.10">
    <property type="entry name" value="His-Me finger endonucleases"/>
    <property type="match status" value="1"/>
</dbReference>
<dbReference type="Proteomes" id="UP000248764">
    <property type="component" value="Unassembled WGS sequence"/>
</dbReference>
<organism evidence="2 3">
    <name type="scientific">Jiangella anatolica</name>
    <dbReference type="NCBI Taxonomy" id="2670374"/>
    <lineage>
        <taxon>Bacteria</taxon>
        <taxon>Bacillati</taxon>
        <taxon>Actinomycetota</taxon>
        <taxon>Actinomycetes</taxon>
        <taxon>Jiangellales</taxon>
        <taxon>Jiangellaceae</taxon>
        <taxon>Jiangella</taxon>
    </lineage>
</organism>
<gene>
    <name evidence="2" type="ORF">C1I92_09880</name>
</gene>
<name>A0A2W2C7G5_9ACTN</name>
<evidence type="ECO:0008006" key="4">
    <source>
        <dbReference type="Google" id="ProtNLM"/>
    </source>
</evidence>
<evidence type="ECO:0000313" key="3">
    <source>
        <dbReference type="Proteomes" id="UP000248764"/>
    </source>
</evidence>
<protein>
    <recommendedName>
        <fullName evidence="4">Recombination endonuclease VII</fullName>
    </recommendedName>
</protein>
<dbReference type="InterPro" id="IPR004211">
    <property type="entry name" value="Endonuclease_7"/>
</dbReference>
<sequence>MLEKDPERRVGVCRSCGPVRLTQKHGSWRCSNAVRKQRGSKGNKRSRHHGLTADERAEMITQAGVCAICSTPVNEKRGRIDHCHTTNELRGVLCNACNVGLGCFKDSVALLRSAIRYLD</sequence>